<keyword evidence="1 4" id="KW-0808">Transferase</keyword>
<evidence type="ECO:0000313" key="5">
    <source>
        <dbReference type="Proteomes" id="UP000278756"/>
    </source>
</evidence>
<accession>A0A3G9G745</accession>
<dbReference type="PANTHER" id="PTHR43800:SF1">
    <property type="entry name" value="PEPTIDYL-LYSINE N-ACETYLTRANSFERASE YJAB"/>
    <property type="match status" value="1"/>
</dbReference>
<dbReference type="SUPFAM" id="SSF55729">
    <property type="entry name" value="Acyl-CoA N-acyltransferases (Nat)"/>
    <property type="match status" value="1"/>
</dbReference>
<evidence type="ECO:0000256" key="1">
    <source>
        <dbReference type="ARBA" id="ARBA00022679"/>
    </source>
</evidence>
<dbReference type="OrthoDB" id="7205533at2"/>
<dbReference type="InterPro" id="IPR000182">
    <property type="entry name" value="GNAT_dom"/>
</dbReference>
<dbReference type="CDD" id="cd04301">
    <property type="entry name" value="NAT_SF"/>
    <property type="match status" value="1"/>
</dbReference>
<dbReference type="InterPro" id="IPR016181">
    <property type="entry name" value="Acyl_CoA_acyltransferase"/>
</dbReference>
<dbReference type="PROSITE" id="PS51186">
    <property type="entry name" value="GNAT"/>
    <property type="match status" value="1"/>
</dbReference>
<protein>
    <submittedName>
        <fullName evidence="4">GCN5-related N-acetyltransferase</fullName>
    </submittedName>
</protein>
<dbReference type="Pfam" id="PF13508">
    <property type="entry name" value="Acetyltransf_7"/>
    <property type="match status" value="1"/>
</dbReference>
<dbReference type="Proteomes" id="UP000278756">
    <property type="component" value="Chromosome 1"/>
</dbReference>
<evidence type="ECO:0000256" key="2">
    <source>
        <dbReference type="ARBA" id="ARBA00023315"/>
    </source>
</evidence>
<dbReference type="PANTHER" id="PTHR43800">
    <property type="entry name" value="PEPTIDYL-LYSINE N-ACETYLTRANSFERASE YJAB"/>
    <property type="match status" value="1"/>
</dbReference>
<reference evidence="5" key="2">
    <citation type="journal article" date="2017" name="Plant Physiol. Biochem.">
        <title>Differential oxidative and antioxidative response of duckweed Lemna minor toward plant growth promoting/inhibiting bacteria.</title>
        <authorList>
            <person name="Ishizawa H."/>
            <person name="Kuroda M."/>
            <person name="Morikawa M."/>
            <person name="Ike M."/>
        </authorList>
    </citation>
    <scope>NUCLEOTIDE SEQUENCE [LARGE SCALE GENOMIC DNA]</scope>
    <source>
        <strain evidence="5">M6</strain>
    </source>
</reference>
<dbReference type="AlphaFoldDB" id="A0A3G9G745"/>
<dbReference type="RefSeq" id="WP_126421705.1">
    <property type="nucleotide sequence ID" value="NZ_AP018827.1"/>
</dbReference>
<proteinExistence type="predicted"/>
<keyword evidence="2" id="KW-0012">Acyltransferase</keyword>
<organism evidence="4 5">
    <name type="scientific">Asticcacaulis excentricus</name>
    <dbReference type="NCBI Taxonomy" id="78587"/>
    <lineage>
        <taxon>Bacteria</taxon>
        <taxon>Pseudomonadati</taxon>
        <taxon>Pseudomonadota</taxon>
        <taxon>Alphaproteobacteria</taxon>
        <taxon>Caulobacterales</taxon>
        <taxon>Caulobacteraceae</taxon>
        <taxon>Asticcacaulis</taxon>
    </lineage>
</organism>
<reference evidence="5" key="1">
    <citation type="journal article" date="2017" name="Biotechnol. Biofuels">
        <title>Evaluation of environmental bacterial communities as a factor affecting the growth of duckweed Lemna minor.</title>
        <authorList>
            <person name="Ishizawa H."/>
            <person name="Kuroda M."/>
            <person name="Morikawa M."/>
            <person name="Ike M."/>
        </authorList>
    </citation>
    <scope>NUCLEOTIDE SEQUENCE [LARGE SCALE GENOMIC DNA]</scope>
    <source>
        <strain evidence="5">M6</strain>
    </source>
</reference>
<sequence>MIRTATTVDVAALTRIWEESVRAAYDFLAEGDIDFYRPYLLAGLMDGEVWVAEDDGAPAGFCVLAGQNTLAMLFVDPAQQRRGVGRALIAHARVLKGPLIVEVNEQVTGNVTFYQKCGFAVTGRSDTDAAGNPYPIVFMAQ</sequence>
<name>A0A3G9G745_9CAUL</name>
<gene>
    <name evidence="4" type="ORF">EM6_1567</name>
</gene>
<dbReference type="GO" id="GO:0016747">
    <property type="term" value="F:acyltransferase activity, transferring groups other than amino-acyl groups"/>
    <property type="evidence" value="ECO:0007669"/>
    <property type="project" value="InterPro"/>
</dbReference>
<feature type="domain" description="N-acetyltransferase" evidence="3">
    <location>
        <begin position="1"/>
        <end position="141"/>
    </location>
</feature>
<dbReference type="EMBL" id="AP018827">
    <property type="protein sequence ID" value="BBF80973.1"/>
    <property type="molecule type" value="Genomic_DNA"/>
</dbReference>
<evidence type="ECO:0000313" key="4">
    <source>
        <dbReference type="EMBL" id="BBF80973.1"/>
    </source>
</evidence>
<evidence type="ECO:0000259" key="3">
    <source>
        <dbReference type="PROSITE" id="PS51186"/>
    </source>
</evidence>
<dbReference type="Gene3D" id="3.40.630.30">
    <property type="match status" value="1"/>
</dbReference>